<evidence type="ECO:0000256" key="1">
    <source>
        <dbReference type="SAM" id="Phobius"/>
    </source>
</evidence>
<keyword evidence="1" id="KW-0812">Transmembrane</keyword>
<evidence type="ECO:0000313" key="2">
    <source>
        <dbReference type="EMBL" id="CAD7588947.1"/>
    </source>
</evidence>
<dbReference type="InterPro" id="IPR050327">
    <property type="entry name" value="Proton-linked_MCT"/>
</dbReference>
<feature type="transmembrane region" description="Helical" evidence="1">
    <location>
        <begin position="235"/>
        <end position="253"/>
    </location>
</feature>
<dbReference type="SUPFAM" id="SSF103473">
    <property type="entry name" value="MFS general substrate transporter"/>
    <property type="match status" value="1"/>
</dbReference>
<dbReference type="InterPro" id="IPR011701">
    <property type="entry name" value="MFS"/>
</dbReference>
<keyword evidence="1" id="KW-1133">Transmembrane helix</keyword>
<dbReference type="GO" id="GO:0008028">
    <property type="term" value="F:monocarboxylic acid transmembrane transporter activity"/>
    <property type="evidence" value="ECO:0007669"/>
    <property type="project" value="TreeGrafter"/>
</dbReference>
<sequence>MFGCSIAISLGCHSAYVALGAWLARRVRYLKSGRDSSSGVGKLDGVSKLVRASLFDLTGVRSGEYPSLSVLTESGSDGVSCWVQNSEYPQEHPCDPRSGHDPGFGNHWSAVIPWMWVETLHREDGCFDSSLDRAELSGMERGLAMFLVSSIGITNTIGRVLCGIVSSIPGMNALFINNTALTLGGAATILSGISMSVTYQYAYAIIFGLSIACFASLRSIIIVDLMGLDNLTNAFGLLLLFQGISAAIGSPIAGAFMDATGSYDASFYLSGTLILVSAILCYPLNRVNRWEKRRAAELSAGL</sequence>
<dbReference type="PANTHER" id="PTHR11360:SF238">
    <property type="entry name" value="SD10469P"/>
    <property type="match status" value="1"/>
</dbReference>
<protein>
    <recommendedName>
        <fullName evidence="3">Monocarboxylate transporter</fullName>
    </recommendedName>
</protein>
<dbReference type="Gene3D" id="1.20.1250.20">
    <property type="entry name" value="MFS general substrate transporter like domains"/>
    <property type="match status" value="1"/>
</dbReference>
<feature type="transmembrane region" description="Helical" evidence="1">
    <location>
        <begin position="143"/>
        <end position="162"/>
    </location>
</feature>
<evidence type="ECO:0008006" key="3">
    <source>
        <dbReference type="Google" id="ProtNLM"/>
    </source>
</evidence>
<dbReference type="AlphaFoldDB" id="A0A7R9PJ37"/>
<accession>A0A7R9PJ37</accession>
<feature type="transmembrane region" description="Helical" evidence="1">
    <location>
        <begin position="265"/>
        <end position="284"/>
    </location>
</feature>
<organism evidence="2">
    <name type="scientific">Timema genevievae</name>
    <name type="common">Walking stick</name>
    <dbReference type="NCBI Taxonomy" id="629358"/>
    <lineage>
        <taxon>Eukaryota</taxon>
        <taxon>Metazoa</taxon>
        <taxon>Ecdysozoa</taxon>
        <taxon>Arthropoda</taxon>
        <taxon>Hexapoda</taxon>
        <taxon>Insecta</taxon>
        <taxon>Pterygota</taxon>
        <taxon>Neoptera</taxon>
        <taxon>Polyneoptera</taxon>
        <taxon>Phasmatodea</taxon>
        <taxon>Timematodea</taxon>
        <taxon>Timematoidea</taxon>
        <taxon>Timematidae</taxon>
        <taxon>Timema</taxon>
    </lineage>
</organism>
<keyword evidence="1" id="KW-0472">Membrane</keyword>
<dbReference type="InterPro" id="IPR036259">
    <property type="entry name" value="MFS_trans_sf"/>
</dbReference>
<reference evidence="2" key="1">
    <citation type="submission" date="2020-11" db="EMBL/GenBank/DDBJ databases">
        <authorList>
            <person name="Tran Van P."/>
        </authorList>
    </citation>
    <scope>NUCLEOTIDE SEQUENCE</scope>
</reference>
<gene>
    <name evidence="2" type="ORF">TGEB3V08_LOCUS2958</name>
</gene>
<dbReference type="Pfam" id="PF07690">
    <property type="entry name" value="MFS_1"/>
    <property type="match status" value="1"/>
</dbReference>
<feature type="transmembrane region" description="Helical" evidence="1">
    <location>
        <begin position="201"/>
        <end position="223"/>
    </location>
</feature>
<name>A0A7R9PJ37_TIMGE</name>
<proteinExistence type="predicted"/>
<dbReference type="EMBL" id="OE839917">
    <property type="protein sequence ID" value="CAD7588947.1"/>
    <property type="molecule type" value="Genomic_DNA"/>
</dbReference>
<dbReference type="PANTHER" id="PTHR11360">
    <property type="entry name" value="MONOCARBOXYLATE TRANSPORTER"/>
    <property type="match status" value="1"/>
</dbReference>
<feature type="transmembrane region" description="Helical" evidence="1">
    <location>
        <begin position="174"/>
        <end position="195"/>
    </location>
</feature>